<dbReference type="EMBL" id="DVHA01000245">
    <property type="protein sequence ID" value="HIR61418.1"/>
    <property type="molecule type" value="Genomic_DNA"/>
</dbReference>
<dbReference type="Pfam" id="PF00756">
    <property type="entry name" value="Esterase"/>
    <property type="match status" value="1"/>
</dbReference>
<reference evidence="1" key="1">
    <citation type="submission" date="2020-10" db="EMBL/GenBank/DDBJ databases">
        <authorList>
            <person name="Gilroy R."/>
        </authorList>
    </citation>
    <scope>NUCLEOTIDE SEQUENCE</scope>
    <source>
        <strain evidence="1">CHK189-12415</strain>
    </source>
</reference>
<name>A0A9D1J5D6_9FIRM</name>
<dbReference type="InterPro" id="IPR029058">
    <property type="entry name" value="AB_hydrolase_fold"/>
</dbReference>
<comment type="caution">
    <text evidence="1">The sequence shown here is derived from an EMBL/GenBank/DDBJ whole genome shotgun (WGS) entry which is preliminary data.</text>
</comment>
<dbReference type="Proteomes" id="UP000824241">
    <property type="component" value="Unassembled WGS sequence"/>
</dbReference>
<dbReference type="AlphaFoldDB" id="A0A9D1J5D6"/>
<organism evidence="1 2">
    <name type="scientific">Candidatus Faecivivens stercoravium</name>
    <dbReference type="NCBI Taxonomy" id="2840803"/>
    <lineage>
        <taxon>Bacteria</taxon>
        <taxon>Bacillati</taxon>
        <taxon>Bacillota</taxon>
        <taxon>Clostridia</taxon>
        <taxon>Eubacteriales</taxon>
        <taxon>Oscillospiraceae</taxon>
        <taxon>Oscillospiraceae incertae sedis</taxon>
        <taxon>Candidatus Faecivivens</taxon>
    </lineage>
</organism>
<evidence type="ECO:0008006" key="3">
    <source>
        <dbReference type="Google" id="ProtNLM"/>
    </source>
</evidence>
<gene>
    <name evidence="1" type="ORF">IAB37_07600</name>
</gene>
<protein>
    <recommendedName>
        <fullName evidence="3">Endo-1,4-beta-xylanase</fullName>
    </recommendedName>
</protein>
<dbReference type="InterPro" id="IPR000801">
    <property type="entry name" value="Esterase-like"/>
</dbReference>
<evidence type="ECO:0000313" key="2">
    <source>
        <dbReference type="Proteomes" id="UP000824241"/>
    </source>
</evidence>
<dbReference type="InterPro" id="IPR050583">
    <property type="entry name" value="Mycobacterial_A85_antigen"/>
</dbReference>
<dbReference type="SUPFAM" id="SSF53474">
    <property type="entry name" value="alpha/beta-Hydrolases"/>
    <property type="match status" value="1"/>
</dbReference>
<evidence type="ECO:0000313" key="1">
    <source>
        <dbReference type="EMBL" id="HIR61418.1"/>
    </source>
</evidence>
<accession>A0A9D1J5D6</accession>
<reference evidence="1" key="2">
    <citation type="journal article" date="2021" name="PeerJ">
        <title>Extensive microbial diversity within the chicken gut microbiome revealed by metagenomics and culture.</title>
        <authorList>
            <person name="Gilroy R."/>
            <person name="Ravi A."/>
            <person name="Getino M."/>
            <person name="Pursley I."/>
            <person name="Horton D.L."/>
            <person name="Alikhan N.F."/>
            <person name="Baker D."/>
            <person name="Gharbi K."/>
            <person name="Hall N."/>
            <person name="Watson M."/>
            <person name="Adriaenssens E.M."/>
            <person name="Foster-Nyarko E."/>
            <person name="Jarju S."/>
            <person name="Secka A."/>
            <person name="Antonio M."/>
            <person name="Oren A."/>
            <person name="Chaudhuri R.R."/>
            <person name="La Ragione R."/>
            <person name="Hildebrand F."/>
            <person name="Pallen M.J."/>
        </authorList>
    </citation>
    <scope>NUCLEOTIDE SEQUENCE</scope>
    <source>
        <strain evidence="1">CHK189-12415</strain>
    </source>
</reference>
<proteinExistence type="predicted"/>
<dbReference type="PANTHER" id="PTHR48098">
    <property type="entry name" value="ENTEROCHELIN ESTERASE-RELATED"/>
    <property type="match status" value="1"/>
</dbReference>
<dbReference type="Gene3D" id="3.40.50.1820">
    <property type="entry name" value="alpha/beta hydrolase"/>
    <property type="match status" value="1"/>
</dbReference>
<sequence>MKKKFTHGDASERGTIRQITYTTRNEKGETVEKYANIYLPCRYDPEKRYNIFYLMHGGGGNPDAWLDSSPLKNMLDLSIQRGELEPLLVVTPTYYTEGTGKPGMDGEHDKTVAFQKELAEDLIPAVETAYKTYAETTDPAGLKASRLHRGFGGFSMGAVTTWNAFVYNIGIIGYFMPLSGDCWAIERLGGSSQSEKTARYLHDAAVKSGYKPDEYFIYAATGTEDIAFKQLYGQVNAMLRFPDTFKDASGFAAGNFCYHFEEGAVHAYPDVCQYVYQALPCFFKK</sequence>